<sequence>MEQSNVEKNYQLLDEMTEYVEKNMKLSYMESLIIGLEYVFTQSPPEEMSESVQQFVDEKISALSFDKLKKEEIRKVIQLAILKSMKGATQQQHLITPDTVAMFIGYVAQKLVHNNEKIRIFDPASGTANLLTAVINQLGMEVKAYGSEIDPTLIKLGLINANIQKTEIEYFHQDSLQPFLLEPVDLVISDLPVGYYPDDVRASEYQLNVADGHAYSHHLFIEQSVHYTKDGGFMLFVIPNFLFDSDQADKLHVYLQQHVHIVGLLQLPTSIFASEKQAKSILILQKKGENTKAPKQALLAQLPSFKDIRATEQIVEKMNHWFKNEGY</sequence>
<reference evidence="3" key="1">
    <citation type="journal article" date="2014" name="Int. J. Syst. Evol. Microbiol.">
        <title>Complete genome sequence of Corynebacterium casei LMG S-19264T (=DSM 44701T), isolated from a smear-ripened cheese.</title>
        <authorList>
            <consortium name="US DOE Joint Genome Institute (JGI-PGF)"/>
            <person name="Walter F."/>
            <person name="Albersmeier A."/>
            <person name="Kalinowski J."/>
            <person name="Ruckert C."/>
        </authorList>
    </citation>
    <scope>NUCLEOTIDE SEQUENCE</scope>
    <source>
        <strain evidence="3">CGMCC 1.6333</strain>
    </source>
</reference>
<evidence type="ECO:0000259" key="1">
    <source>
        <dbReference type="Pfam" id="PF02384"/>
    </source>
</evidence>
<name>A0A917TL44_9BACI</name>
<gene>
    <name evidence="3" type="ORF">GCM10011351_10310</name>
</gene>
<dbReference type="Proteomes" id="UP000618460">
    <property type="component" value="Unassembled WGS sequence"/>
</dbReference>
<dbReference type="OrthoDB" id="9788159at2"/>
<evidence type="ECO:0000313" key="3">
    <source>
        <dbReference type="EMBL" id="GGM26529.1"/>
    </source>
</evidence>
<dbReference type="InterPro" id="IPR052933">
    <property type="entry name" value="DNA_Protect_Modify"/>
</dbReference>
<dbReference type="InterPro" id="IPR048375">
    <property type="entry name" value="YtxK-like_N"/>
</dbReference>
<dbReference type="InterPro" id="IPR029063">
    <property type="entry name" value="SAM-dependent_MTases_sf"/>
</dbReference>
<evidence type="ECO:0000259" key="2">
    <source>
        <dbReference type="Pfam" id="PF21106"/>
    </source>
</evidence>
<feature type="domain" description="DNA methylase adenine-specific" evidence="1">
    <location>
        <begin position="94"/>
        <end position="293"/>
    </location>
</feature>
<dbReference type="PANTHER" id="PTHR41313:SF1">
    <property type="entry name" value="DNA METHYLASE ADENINE-SPECIFIC DOMAIN-CONTAINING PROTEIN"/>
    <property type="match status" value="1"/>
</dbReference>
<dbReference type="Gene3D" id="1.10.150.470">
    <property type="match status" value="1"/>
</dbReference>
<dbReference type="AlphaFoldDB" id="A0A917TL44"/>
<evidence type="ECO:0000313" key="4">
    <source>
        <dbReference type="Proteomes" id="UP000618460"/>
    </source>
</evidence>
<feature type="domain" description="YtxK-like N-terminal helical" evidence="2">
    <location>
        <begin position="8"/>
        <end position="85"/>
    </location>
</feature>
<accession>A0A917TL44</accession>
<dbReference type="GO" id="GO:0003677">
    <property type="term" value="F:DNA binding"/>
    <property type="evidence" value="ECO:0007669"/>
    <property type="project" value="InterPro"/>
</dbReference>
<dbReference type="PANTHER" id="PTHR41313">
    <property type="entry name" value="ADENINE-SPECIFIC METHYLTRANSFERASE"/>
    <property type="match status" value="1"/>
</dbReference>
<dbReference type="PIRSF" id="PIRSF026567">
    <property type="entry name" value="Adenine_mtase_bact_prd"/>
    <property type="match status" value="1"/>
</dbReference>
<dbReference type="Pfam" id="PF02384">
    <property type="entry name" value="N6_Mtase"/>
    <property type="match status" value="1"/>
</dbReference>
<dbReference type="PRINTS" id="PR00507">
    <property type="entry name" value="N12N6MTFRASE"/>
</dbReference>
<dbReference type="InterPro" id="IPR016843">
    <property type="entry name" value="S-AdoMet-dep_Ade-MeTrfase_prd"/>
</dbReference>
<comment type="caution">
    <text evidence="3">The sequence shown here is derived from an EMBL/GenBank/DDBJ whole genome shotgun (WGS) entry which is preliminary data.</text>
</comment>
<dbReference type="Gene3D" id="3.40.50.150">
    <property type="entry name" value="Vaccinia Virus protein VP39"/>
    <property type="match status" value="1"/>
</dbReference>
<dbReference type="InterPro" id="IPR003356">
    <property type="entry name" value="DNA_methylase_A-5"/>
</dbReference>
<protein>
    <recommendedName>
        <fullName evidence="5">Class I SAM-dependent methyltransferase</fullName>
    </recommendedName>
</protein>
<dbReference type="GO" id="GO:0008170">
    <property type="term" value="F:N-methyltransferase activity"/>
    <property type="evidence" value="ECO:0007669"/>
    <property type="project" value="InterPro"/>
</dbReference>
<evidence type="ECO:0008006" key="5">
    <source>
        <dbReference type="Google" id="ProtNLM"/>
    </source>
</evidence>
<proteinExistence type="predicted"/>
<dbReference type="Pfam" id="PF21106">
    <property type="entry name" value="YtxK_like"/>
    <property type="match status" value="1"/>
</dbReference>
<dbReference type="CDD" id="cd02440">
    <property type="entry name" value="AdoMet_MTases"/>
    <property type="match status" value="1"/>
</dbReference>
<dbReference type="RefSeq" id="WP_117154699.1">
    <property type="nucleotide sequence ID" value="NZ_BMLG01000003.1"/>
</dbReference>
<keyword evidence="4" id="KW-1185">Reference proteome</keyword>
<organism evidence="3 4">
    <name type="scientific">Paraliobacillus quinghaiensis</name>
    <dbReference type="NCBI Taxonomy" id="470815"/>
    <lineage>
        <taxon>Bacteria</taxon>
        <taxon>Bacillati</taxon>
        <taxon>Bacillota</taxon>
        <taxon>Bacilli</taxon>
        <taxon>Bacillales</taxon>
        <taxon>Bacillaceae</taxon>
        <taxon>Paraliobacillus</taxon>
    </lineage>
</organism>
<reference evidence="3" key="2">
    <citation type="submission" date="2020-09" db="EMBL/GenBank/DDBJ databases">
        <authorList>
            <person name="Sun Q."/>
            <person name="Zhou Y."/>
        </authorList>
    </citation>
    <scope>NUCLEOTIDE SEQUENCE</scope>
    <source>
        <strain evidence="3">CGMCC 1.6333</strain>
    </source>
</reference>
<dbReference type="EMBL" id="BMLG01000003">
    <property type="protein sequence ID" value="GGM26529.1"/>
    <property type="molecule type" value="Genomic_DNA"/>
</dbReference>
<dbReference type="SUPFAM" id="SSF53335">
    <property type="entry name" value="S-adenosyl-L-methionine-dependent methyltransferases"/>
    <property type="match status" value="1"/>
</dbReference>